<keyword evidence="4" id="KW-0378">Hydrolase</keyword>
<name>A0A8X6UDE5_NEPPI</name>
<evidence type="ECO:0000256" key="1">
    <source>
        <dbReference type="SAM" id="Coils"/>
    </source>
</evidence>
<dbReference type="SUPFAM" id="SSF52540">
    <property type="entry name" value="P-loop containing nucleoside triphosphate hydrolases"/>
    <property type="match status" value="1"/>
</dbReference>
<dbReference type="InterPro" id="IPR041677">
    <property type="entry name" value="DNA2/NAM7_AAA_11"/>
</dbReference>
<dbReference type="PANTHER" id="PTHR10887:SF495">
    <property type="entry name" value="HELICASE SENATAXIN ISOFORM X1-RELATED"/>
    <property type="match status" value="1"/>
</dbReference>
<keyword evidence="4" id="KW-0347">Helicase</keyword>
<gene>
    <name evidence="4" type="primary">SETX</name>
    <name evidence="4" type="ORF">NPIL_456231</name>
</gene>
<evidence type="ECO:0000259" key="3">
    <source>
        <dbReference type="Pfam" id="PF13087"/>
    </source>
</evidence>
<feature type="domain" description="DNA2/NAM7 helicase-like C-terminal" evidence="3">
    <location>
        <begin position="583"/>
        <end position="765"/>
    </location>
</feature>
<accession>A0A8X6UDE5</accession>
<dbReference type="GO" id="GO:0004386">
    <property type="term" value="F:helicase activity"/>
    <property type="evidence" value="ECO:0007669"/>
    <property type="project" value="UniProtKB-KW"/>
</dbReference>
<dbReference type="EMBL" id="BMAW01122475">
    <property type="protein sequence ID" value="GFT99016.1"/>
    <property type="molecule type" value="Genomic_DNA"/>
</dbReference>
<dbReference type="InterPro" id="IPR027417">
    <property type="entry name" value="P-loop_NTPase"/>
</dbReference>
<dbReference type="PANTHER" id="PTHR10887">
    <property type="entry name" value="DNA2/NAM7 HELICASE FAMILY"/>
    <property type="match status" value="1"/>
</dbReference>
<dbReference type="GO" id="GO:0006369">
    <property type="term" value="P:termination of RNA polymerase II transcription"/>
    <property type="evidence" value="ECO:0007669"/>
    <property type="project" value="TreeGrafter"/>
</dbReference>
<keyword evidence="5" id="KW-1185">Reference proteome</keyword>
<reference evidence="4" key="1">
    <citation type="submission" date="2020-08" db="EMBL/GenBank/DDBJ databases">
        <title>Multicomponent nature underlies the extraordinary mechanical properties of spider dragline silk.</title>
        <authorList>
            <person name="Kono N."/>
            <person name="Nakamura H."/>
            <person name="Mori M."/>
            <person name="Yoshida Y."/>
            <person name="Ohtoshi R."/>
            <person name="Malay A.D."/>
            <person name="Moran D.A.P."/>
            <person name="Tomita M."/>
            <person name="Numata K."/>
            <person name="Arakawa K."/>
        </authorList>
    </citation>
    <scope>NUCLEOTIDE SEQUENCE</scope>
</reference>
<proteinExistence type="predicted"/>
<evidence type="ECO:0000259" key="2">
    <source>
        <dbReference type="Pfam" id="PF13086"/>
    </source>
</evidence>
<organism evidence="4 5">
    <name type="scientific">Nephila pilipes</name>
    <name type="common">Giant wood spider</name>
    <name type="synonym">Nephila maculata</name>
    <dbReference type="NCBI Taxonomy" id="299642"/>
    <lineage>
        <taxon>Eukaryota</taxon>
        <taxon>Metazoa</taxon>
        <taxon>Ecdysozoa</taxon>
        <taxon>Arthropoda</taxon>
        <taxon>Chelicerata</taxon>
        <taxon>Arachnida</taxon>
        <taxon>Araneae</taxon>
        <taxon>Araneomorphae</taxon>
        <taxon>Entelegynae</taxon>
        <taxon>Araneoidea</taxon>
        <taxon>Nephilidae</taxon>
        <taxon>Nephila</taxon>
    </lineage>
</organism>
<dbReference type="InterPro" id="IPR041679">
    <property type="entry name" value="DNA2/NAM7-like_C"/>
</dbReference>
<dbReference type="Gene3D" id="3.40.50.300">
    <property type="entry name" value="P-loop containing nucleotide triphosphate hydrolases"/>
    <property type="match status" value="2"/>
</dbReference>
<protein>
    <submittedName>
        <fullName evidence="4">Probable helicase senataxin</fullName>
    </submittedName>
</protein>
<dbReference type="Pfam" id="PF13087">
    <property type="entry name" value="AAA_12"/>
    <property type="match status" value="1"/>
</dbReference>
<dbReference type="OrthoDB" id="6513042at2759"/>
<keyword evidence="4" id="KW-0067">ATP-binding</keyword>
<evidence type="ECO:0000313" key="5">
    <source>
        <dbReference type="Proteomes" id="UP000887013"/>
    </source>
</evidence>
<dbReference type="GO" id="GO:0016604">
    <property type="term" value="C:nuclear body"/>
    <property type="evidence" value="ECO:0007669"/>
    <property type="project" value="TreeGrafter"/>
</dbReference>
<sequence>MLPYEDSTLDWMVGIVTVEAVRACRQMKKKNLATMYHFLKEKVRAKSDGRKFGEHSAVIRQNSTYQSNSIRYPNVRNTFRDFRLHSKSLIKNIVHWNPRWLSEQERIEKPPPLVYEGSATLPLQFSSYDLYLKSFFRMIVLEVWESVIRATEPLRKKKKNWNKFYYIITSVNRNYTPGLMRFHCESIVNENFYPSEGYVVLLKFKKLQGQSSCAFGYINYHKTSYIRESQKLDEWVKIPKELRNNSKLCIFSVVVKSSLKNLNEGSVNLANGIINIKHKQHLMEALLGFKESPLQRDILRPSREIFSFYDSNSGISQAQLIKKISEEITKECPKSKTILINAPPGTGKTSAVIGIVDEILLYKARGMKIVLSGPTDRIVDKMGLLLIELNERYSWKGHPIKFVRLGQADRIHNKLKRYTLENKVSNMFKKKFEKEFQEHKRSLKILEDKINRILKLKHDKYGYMRIDDNRLNKITSQLQDLKKKRPLDFLDPLSQATYEHIILQESQIFLLTLNTCMQPHINKFFKYYVREERVCIIDGAPQCTEPEILQCLNRKVTRLILVGDIKQLPPSVISSYAIKWGFQRSLMERLLILFSKQYDCFPSLTMTKQYRMKSKICHFLSRHFYDDKLKTNIDIDKKCKYSFLSPLIIFDIFPEEMSSPSVDPGHDAVASICSHLLQETPRASIGVIVTSEYKTSSYRASLYHNKAFRKVEINTVEKFCGSEKDIIIIACFRPFLPVDESFVACERKMNVSLTRARECLIVCGHISTLMQYEHWNLFMNHVKACSTFYNGSALQQMRT</sequence>
<dbReference type="CDD" id="cd18808">
    <property type="entry name" value="SF1_C_Upf1"/>
    <property type="match status" value="1"/>
</dbReference>
<dbReference type="InterPro" id="IPR047187">
    <property type="entry name" value="SF1_C_Upf1"/>
</dbReference>
<feature type="domain" description="DNA2/NAM7 helicase helicase" evidence="2">
    <location>
        <begin position="327"/>
        <end position="574"/>
    </location>
</feature>
<dbReference type="GO" id="GO:0001147">
    <property type="term" value="F:transcription termination site sequence-specific DNA binding"/>
    <property type="evidence" value="ECO:0007669"/>
    <property type="project" value="TreeGrafter"/>
</dbReference>
<dbReference type="AlphaFoldDB" id="A0A8X6UDE5"/>
<keyword evidence="1" id="KW-0175">Coiled coil</keyword>
<keyword evidence="4" id="KW-0547">Nucleotide-binding</keyword>
<dbReference type="InterPro" id="IPR045055">
    <property type="entry name" value="DNA2/NAM7-like"/>
</dbReference>
<evidence type="ECO:0000313" key="4">
    <source>
        <dbReference type="EMBL" id="GFT99016.1"/>
    </source>
</evidence>
<comment type="caution">
    <text evidence="4">The sequence shown here is derived from an EMBL/GenBank/DDBJ whole genome shotgun (WGS) entry which is preliminary data.</text>
</comment>
<dbReference type="Pfam" id="PF13086">
    <property type="entry name" value="AAA_11"/>
    <property type="match status" value="1"/>
</dbReference>
<feature type="coiled-coil region" evidence="1">
    <location>
        <begin position="429"/>
        <end position="484"/>
    </location>
</feature>
<dbReference type="Proteomes" id="UP000887013">
    <property type="component" value="Unassembled WGS sequence"/>
</dbReference>